<evidence type="ECO:0000256" key="2">
    <source>
        <dbReference type="ARBA" id="ARBA00023002"/>
    </source>
</evidence>
<dbReference type="GO" id="GO:0035925">
    <property type="term" value="F:mRNA 3'-UTR AU-rich region binding"/>
    <property type="evidence" value="ECO:0007669"/>
    <property type="project" value="TreeGrafter"/>
</dbReference>
<dbReference type="GO" id="GO:0005829">
    <property type="term" value="C:cytosol"/>
    <property type="evidence" value="ECO:0007669"/>
    <property type="project" value="TreeGrafter"/>
</dbReference>
<keyword evidence="2" id="KW-0560">Oxidoreductase</keyword>
<dbReference type="FunFam" id="3.40.50.720:FF:000053">
    <property type="entry name" value="Quinone oxidoreductase 1"/>
    <property type="match status" value="1"/>
</dbReference>
<dbReference type="InterPro" id="IPR013149">
    <property type="entry name" value="ADH-like_C"/>
</dbReference>
<dbReference type="InterPro" id="IPR013154">
    <property type="entry name" value="ADH-like_N"/>
</dbReference>
<dbReference type="PANTHER" id="PTHR48106">
    <property type="entry name" value="QUINONE OXIDOREDUCTASE PIG3-RELATED"/>
    <property type="match status" value="1"/>
</dbReference>
<evidence type="ECO:0000313" key="4">
    <source>
        <dbReference type="EMBL" id="MUN55113.1"/>
    </source>
</evidence>
<dbReference type="Gene3D" id="3.90.180.10">
    <property type="entry name" value="Medium-chain alcohol dehydrogenases, catalytic domain"/>
    <property type="match status" value="1"/>
</dbReference>
<dbReference type="Pfam" id="PF08240">
    <property type="entry name" value="ADH_N"/>
    <property type="match status" value="1"/>
</dbReference>
<dbReference type="InterPro" id="IPR011032">
    <property type="entry name" value="GroES-like_sf"/>
</dbReference>
<organism evidence="4 5">
    <name type="scientific">Rothia koreensis</name>
    <dbReference type="NCBI Taxonomy" id="592378"/>
    <lineage>
        <taxon>Bacteria</taxon>
        <taxon>Bacillati</taxon>
        <taxon>Actinomycetota</taxon>
        <taxon>Actinomycetes</taxon>
        <taxon>Micrococcales</taxon>
        <taxon>Micrococcaceae</taxon>
        <taxon>Rothia</taxon>
    </lineage>
</organism>
<dbReference type="InterPro" id="IPR020843">
    <property type="entry name" value="ER"/>
</dbReference>
<sequence length="320" mass="34142">MTAVVAPSSGGPEVFEERTVPVPEPSGTQLLVRTKATGVNFIETYQRSGVYDVPYPFVPGSEAVGVVVAAGPGAVNAAVGDRIATSQAAATYAQYFVVDDDKAVRIPEGIDPVDAACVPLQGVTAHYLVRSTYPVSASDTVLFHAGAGGVGGLAIQMIKNLGARVIATVSSDEKERIALGHGADHVLRYEDFADRTRELTDGRGVDVVYDSVGKTTFEDSLTTLKPRGMAVLFGGASGQVPPFDLQRLNSMGSLYVTRPSTGAYLRDRRELEWRMGELFDDILAGRLKISHDQSFPLTDAAGAHEYLEARKTRGKVLLEP</sequence>
<evidence type="ECO:0000259" key="3">
    <source>
        <dbReference type="SMART" id="SM00829"/>
    </source>
</evidence>
<dbReference type="PANTHER" id="PTHR48106:SF13">
    <property type="entry name" value="QUINONE OXIDOREDUCTASE-RELATED"/>
    <property type="match status" value="1"/>
</dbReference>
<dbReference type="InterPro" id="IPR002364">
    <property type="entry name" value="Quin_OxRdtase/zeta-crystal_CS"/>
</dbReference>
<dbReference type="CDD" id="cd05286">
    <property type="entry name" value="QOR2"/>
    <property type="match status" value="1"/>
</dbReference>
<dbReference type="RefSeq" id="WP_129315481.1">
    <property type="nucleotide sequence ID" value="NZ_NOIQ01000007.1"/>
</dbReference>
<dbReference type="OrthoDB" id="4190732at2"/>
<evidence type="ECO:0000256" key="1">
    <source>
        <dbReference type="ARBA" id="ARBA00022857"/>
    </source>
</evidence>
<accession>A0A7K1LJ94</accession>
<feature type="domain" description="Enoyl reductase (ER)" evidence="3">
    <location>
        <begin position="10"/>
        <end position="318"/>
    </location>
</feature>
<dbReference type="PROSITE" id="PS01162">
    <property type="entry name" value="QOR_ZETA_CRYSTAL"/>
    <property type="match status" value="1"/>
</dbReference>
<comment type="caution">
    <text evidence="4">The sequence shown here is derived from an EMBL/GenBank/DDBJ whole genome shotgun (WGS) entry which is preliminary data.</text>
</comment>
<dbReference type="Proteomes" id="UP000462152">
    <property type="component" value="Unassembled WGS sequence"/>
</dbReference>
<dbReference type="SUPFAM" id="SSF50129">
    <property type="entry name" value="GroES-like"/>
    <property type="match status" value="1"/>
</dbReference>
<protein>
    <submittedName>
        <fullName evidence="4">Zinc-binding dehydrogenase</fullName>
    </submittedName>
</protein>
<dbReference type="SUPFAM" id="SSF51735">
    <property type="entry name" value="NAD(P)-binding Rossmann-fold domains"/>
    <property type="match status" value="1"/>
</dbReference>
<dbReference type="SMART" id="SM00829">
    <property type="entry name" value="PKS_ER"/>
    <property type="match status" value="1"/>
</dbReference>
<keyword evidence="5" id="KW-1185">Reference proteome</keyword>
<dbReference type="EMBL" id="WOGT01000003">
    <property type="protein sequence ID" value="MUN55113.1"/>
    <property type="molecule type" value="Genomic_DNA"/>
</dbReference>
<name>A0A7K1LJ94_9MICC</name>
<dbReference type="AlphaFoldDB" id="A0A7K1LJ94"/>
<gene>
    <name evidence="4" type="ORF">GMA10_07800</name>
</gene>
<dbReference type="Pfam" id="PF00107">
    <property type="entry name" value="ADH_zinc_N"/>
    <property type="match status" value="1"/>
</dbReference>
<dbReference type="InterPro" id="IPR036291">
    <property type="entry name" value="NAD(P)-bd_dom_sf"/>
</dbReference>
<reference evidence="4 5" key="1">
    <citation type="submission" date="2019-12" db="EMBL/GenBank/DDBJ databases">
        <authorList>
            <person name="Li J."/>
            <person name="Shi Y."/>
            <person name="Xu G."/>
            <person name="Xiao D."/>
            <person name="Ran X."/>
        </authorList>
    </citation>
    <scope>NUCLEOTIDE SEQUENCE [LARGE SCALE GENOMIC DNA]</scope>
    <source>
        <strain evidence="4 5">JCM 15915</strain>
    </source>
</reference>
<proteinExistence type="predicted"/>
<dbReference type="Gene3D" id="3.40.50.720">
    <property type="entry name" value="NAD(P)-binding Rossmann-like Domain"/>
    <property type="match status" value="1"/>
</dbReference>
<keyword evidence="1" id="KW-0521">NADP</keyword>
<dbReference type="GO" id="GO:0008270">
    <property type="term" value="F:zinc ion binding"/>
    <property type="evidence" value="ECO:0007669"/>
    <property type="project" value="InterPro"/>
</dbReference>
<evidence type="ECO:0000313" key="5">
    <source>
        <dbReference type="Proteomes" id="UP000462152"/>
    </source>
</evidence>
<dbReference type="InterPro" id="IPR047618">
    <property type="entry name" value="QOR-like"/>
</dbReference>
<dbReference type="GO" id="GO:0070402">
    <property type="term" value="F:NADPH binding"/>
    <property type="evidence" value="ECO:0007669"/>
    <property type="project" value="TreeGrafter"/>
</dbReference>
<dbReference type="GO" id="GO:0003960">
    <property type="term" value="F:quinone reductase (NADPH) activity"/>
    <property type="evidence" value="ECO:0007669"/>
    <property type="project" value="InterPro"/>
</dbReference>